<protein>
    <recommendedName>
        <fullName evidence="3">Two component regulator three Y domain-containing protein</fullName>
    </recommendedName>
</protein>
<evidence type="ECO:0000313" key="1">
    <source>
        <dbReference type="EMBL" id="MBC1399043.1"/>
    </source>
</evidence>
<reference evidence="1 2" key="1">
    <citation type="submission" date="2020-03" db="EMBL/GenBank/DDBJ databases">
        <title>Soil Listeria distribution.</title>
        <authorList>
            <person name="Liao J."/>
            <person name="Wiedmann M."/>
        </authorList>
    </citation>
    <scope>NUCLEOTIDE SEQUENCE [LARGE SCALE GENOMIC DNA]</scope>
    <source>
        <strain evidence="1 2">FSL L7-1645</strain>
    </source>
</reference>
<organism evidence="1 2">
    <name type="scientific">Listeria fleischmannii</name>
    <dbReference type="NCBI Taxonomy" id="1069827"/>
    <lineage>
        <taxon>Bacteria</taxon>
        <taxon>Bacillati</taxon>
        <taxon>Bacillota</taxon>
        <taxon>Bacilli</taxon>
        <taxon>Bacillales</taxon>
        <taxon>Listeriaceae</taxon>
        <taxon>Listeria</taxon>
    </lineage>
</organism>
<evidence type="ECO:0008006" key="3">
    <source>
        <dbReference type="Google" id="ProtNLM"/>
    </source>
</evidence>
<dbReference type="AlphaFoldDB" id="A0A841YFN7"/>
<sequence>MKKRTKKKVEKLTELIQSVEVSIKGDFLQTKIQLSEREPKQGYSFAYYVYKTGRAEAVAKSTYTKQDTNKVKLVEGGEYRVKVFVMRDDNREVKTRTSTPVHKTQIVDI</sequence>
<proteinExistence type="predicted"/>
<name>A0A841YFN7_9LIST</name>
<evidence type="ECO:0000313" key="2">
    <source>
        <dbReference type="Proteomes" id="UP000571128"/>
    </source>
</evidence>
<accession>A0A841YFN7</accession>
<comment type="caution">
    <text evidence="1">The sequence shown here is derived from an EMBL/GenBank/DDBJ whole genome shotgun (WGS) entry which is preliminary data.</text>
</comment>
<dbReference type="RefSeq" id="WP_007544500.1">
    <property type="nucleotide sequence ID" value="NZ_JAARPY010000008.1"/>
</dbReference>
<gene>
    <name evidence="1" type="ORF">HB844_09205</name>
</gene>
<dbReference type="Proteomes" id="UP000571128">
    <property type="component" value="Unassembled WGS sequence"/>
</dbReference>
<dbReference type="EMBL" id="JAARPY010000008">
    <property type="protein sequence ID" value="MBC1399043.1"/>
    <property type="molecule type" value="Genomic_DNA"/>
</dbReference>